<feature type="transmembrane region" description="Helical" evidence="7">
    <location>
        <begin position="462"/>
        <end position="479"/>
    </location>
</feature>
<dbReference type="InterPro" id="IPR036259">
    <property type="entry name" value="MFS_trans_sf"/>
</dbReference>
<evidence type="ECO:0000256" key="6">
    <source>
        <dbReference type="SAM" id="MobiDB-lite"/>
    </source>
</evidence>
<sequence>MAASAEHRYTGLLRGAVGWAKARLLAIVGGPARFQVIAILACVLALDAADKGTIGAVAPELSTGLGISDTQLGSLTAVSSGIGAVAALPVGVLTDRINRVRLLAASIVVWCAAMVAGGLAGSFLWLLLSRLALGAVSATAGPTLASLVGDYFPPAERGRIYGFILSGELLGAGFGLLIGGNLAHLLSWRAAFGFLALLGLALAYVITRRLPEPARGGQSRLRPGETELEPDAQAHGEPPGGEQGTASRRDDPARSRLETRGVEPDPDLVLRRDPARLSMWAAARYVLRIPTNVVLIVASALGYFFFSGLRTFGVVFVMRHYGLTHAVVSGLALVIGAGALAGVLTGGRVADWLIRRGHISARVLVPAVAYLLTAGLFIPGLLTTGVAVAAPVFVAAAASLSAANSPLDAARLDVVHFRLWGRAESVRTFLRMGAEAIAPVAFGFTADRLGHGGKGGARGLEYAFLVMLAPLIASAAILFRGRRTYPRDVATAAESERVTAGANGPRSP</sequence>
<feature type="domain" description="Major facilitator superfamily (MFS) profile" evidence="8">
    <location>
        <begin position="36"/>
        <end position="486"/>
    </location>
</feature>
<feature type="transmembrane region" description="Helical" evidence="7">
    <location>
        <begin position="102"/>
        <end position="125"/>
    </location>
</feature>
<feature type="transmembrane region" description="Helical" evidence="7">
    <location>
        <begin position="160"/>
        <end position="180"/>
    </location>
</feature>
<keyword evidence="10" id="KW-1185">Reference proteome</keyword>
<accession>A0ABP8R3R9</accession>
<dbReference type="Gene3D" id="1.20.1250.20">
    <property type="entry name" value="MFS general substrate transporter like domains"/>
    <property type="match status" value="1"/>
</dbReference>
<dbReference type="RefSeq" id="WP_345474633.1">
    <property type="nucleotide sequence ID" value="NZ_BAABHF010000057.1"/>
</dbReference>
<protein>
    <recommendedName>
        <fullName evidence="8">Major facilitator superfamily (MFS) profile domain-containing protein</fullName>
    </recommendedName>
</protein>
<keyword evidence="3 7" id="KW-0812">Transmembrane</keyword>
<name>A0ABP8R3R9_9ACTN</name>
<evidence type="ECO:0000259" key="8">
    <source>
        <dbReference type="PROSITE" id="PS50850"/>
    </source>
</evidence>
<feature type="transmembrane region" description="Helical" evidence="7">
    <location>
        <begin position="285"/>
        <end position="306"/>
    </location>
</feature>
<dbReference type="PANTHER" id="PTHR23505:SF79">
    <property type="entry name" value="PROTEIN SPINSTER"/>
    <property type="match status" value="1"/>
</dbReference>
<dbReference type="PROSITE" id="PS50850">
    <property type="entry name" value="MFS"/>
    <property type="match status" value="1"/>
</dbReference>
<feature type="transmembrane region" description="Helical" evidence="7">
    <location>
        <begin position="24"/>
        <end position="46"/>
    </location>
</feature>
<evidence type="ECO:0000256" key="7">
    <source>
        <dbReference type="SAM" id="Phobius"/>
    </source>
</evidence>
<feature type="transmembrane region" description="Helical" evidence="7">
    <location>
        <begin position="72"/>
        <end position="90"/>
    </location>
</feature>
<dbReference type="InterPro" id="IPR020846">
    <property type="entry name" value="MFS_dom"/>
</dbReference>
<comment type="caution">
    <text evidence="9">The sequence shown here is derived from an EMBL/GenBank/DDBJ whole genome shotgun (WGS) entry which is preliminary data.</text>
</comment>
<feature type="transmembrane region" description="Helical" evidence="7">
    <location>
        <begin position="186"/>
        <end position="206"/>
    </location>
</feature>
<feature type="transmembrane region" description="Helical" evidence="7">
    <location>
        <begin position="326"/>
        <end position="347"/>
    </location>
</feature>
<feature type="transmembrane region" description="Helical" evidence="7">
    <location>
        <begin position="359"/>
        <end position="382"/>
    </location>
</feature>
<evidence type="ECO:0000256" key="4">
    <source>
        <dbReference type="ARBA" id="ARBA00022989"/>
    </source>
</evidence>
<dbReference type="PANTHER" id="PTHR23505">
    <property type="entry name" value="SPINSTER"/>
    <property type="match status" value="1"/>
</dbReference>
<evidence type="ECO:0000313" key="9">
    <source>
        <dbReference type="EMBL" id="GAA4517180.1"/>
    </source>
</evidence>
<organism evidence="9 10">
    <name type="scientific">Actinoallomurus oryzae</name>
    <dbReference type="NCBI Taxonomy" id="502180"/>
    <lineage>
        <taxon>Bacteria</taxon>
        <taxon>Bacillati</taxon>
        <taxon>Actinomycetota</taxon>
        <taxon>Actinomycetes</taxon>
        <taxon>Streptosporangiales</taxon>
        <taxon>Thermomonosporaceae</taxon>
        <taxon>Actinoallomurus</taxon>
    </lineage>
</organism>
<feature type="compositionally biased region" description="Basic and acidic residues" evidence="6">
    <location>
        <begin position="247"/>
        <end position="267"/>
    </location>
</feature>
<dbReference type="InterPro" id="IPR011701">
    <property type="entry name" value="MFS"/>
</dbReference>
<gene>
    <name evidence="9" type="ORF">GCM10023191_089230</name>
</gene>
<keyword evidence="4 7" id="KW-1133">Transmembrane helix</keyword>
<dbReference type="SUPFAM" id="SSF103473">
    <property type="entry name" value="MFS general substrate transporter"/>
    <property type="match status" value="1"/>
</dbReference>
<keyword evidence="2" id="KW-0813">Transport</keyword>
<reference evidence="10" key="1">
    <citation type="journal article" date="2019" name="Int. J. Syst. Evol. Microbiol.">
        <title>The Global Catalogue of Microorganisms (GCM) 10K type strain sequencing project: providing services to taxonomists for standard genome sequencing and annotation.</title>
        <authorList>
            <consortium name="The Broad Institute Genomics Platform"/>
            <consortium name="The Broad Institute Genome Sequencing Center for Infectious Disease"/>
            <person name="Wu L."/>
            <person name="Ma J."/>
        </authorList>
    </citation>
    <scope>NUCLEOTIDE SEQUENCE [LARGE SCALE GENOMIC DNA]</scope>
    <source>
        <strain evidence="10">JCM 17933</strain>
    </source>
</reference>
<dbReference type="Proteomes" id="UP001500503">
    <property type="component" value="Unassembled WGS sequence"/>
</dbReference>
<dbReference type="EMBL" id="BAABHF010000057">
    <property type="protein sequence ID" value="GAA4517180.1"/>
    <property type="molecule type" value="Genomic_DNA"/>
</dbReference>
<comment type="subcellular location">
    <subcellularLocation>
        <location evidence="1">Cell membrane</location>
        <topology evidence="1">Multi-pass membrane protein</topology>
    </subcellularLocation>
</comment>
<feature type="transmembrane region" description="Helical" evidence="7">
    <location>
        <begin position="131"/>
        <end position="148"/>
    </location>
</feature>
<proteinExistence type="predicted"/>
<evidence type="ECO:0000313" key="10">
    <source>
        <dbReference type="Proteomes" id="UP001500503"/>
    </source>
</evidence>
<dbReference type="Pfam" id="PF07690">
    <property type="entry name" value="MFS_1"/>
    <property type="match status" value="1"/>
</dbReference>
<evidence type="ECO:0000256" key="3">
    <source>
        <dbReference type="ARBA" id="ARBA00022692"/>
    </source>
</evidence>
<evidence type="ECO:0000256" key="2">
    <source>
        <dbReference type="ARBA" id="ARBA00022448"/>
    </source>
</evidence>
<dbReference type="InterPro" id="IPR044770">
    <property type="entry name" value="MFS_spinster-like"/>
</dbReference>
<feature type="region of interest" description="Disordered" evidence="6">
    <location>
        <begin position="213"/>
        <end position="267"/>
    </location>
</feature>
<evidence type="ECO:0000256" key="1">
    <source>
        <dbReference type="ARBA" id="ARBA00004651"/>
    </source>
</evidence>
<keyword evidence="5 7" id="KW-0472">Membrane</keyword>
<evidence type="ECO:0000256" key="5">
    <source>
        <dbReference type="ARBA" id="ARBA00023136"/>
    </source>
</evidence>